<dbReference type="GO" id="GO:0035269">
    <property type="term" value="P:protein O-linked glycosylation via mannose"/>
    <property type="evidence" value="ECO:0007669"/>
    <property type="project" value="TreeGrafter"/>
</dbReference>
<comment type="cofactor">
    <cofactor evidence="3">
        <name>Mg(2+)</name>
        <dbReference type="ChEBI" id="CHEBI:18420"/>
    </cofactor>
</comment>
<proteinExistence type="inferred from homology"/>
<evidence type="ECO:0000256" key="17">
    <source>
        <dbReference type="ARBA" id="ARBA00053724"/>
    </source>
</evidence>
<comment type="similarity">
    <text evidence="7">Belongs to the glycosyltransferase 2 family.</text>
</comment>
<dbReference type="InterPro" id="IPR001173">
    <property type="entry name" value="Glyco_trans_2-like"/>
</dbReference>
<evidence type="ECO:0000256" key="5">
    <source>
        <dbReference type="ARBA" id="ARBA00004308"/>
    </source>
</evidence>
<comment type="function">
    <text evidence="17">Transfers mannose from GDP-mannose to dolichol monophosphate to form dolichol phosphate mannose (Dol-P-Man) which is the mannosyl donor in pathways leading to N-glycosylation, glycosyl phosphatidylinositol membrane anchoring, and O-mannosylation of proteins.</text>
</comment>
<dbReference type="EMBL" id="SOKJ01000159">
    <property type="protein sequence ID" value="TET11355.1"/>
    <property type="molecule type" value="Genomic_DNA"/>
</dbReference>
<dbReference type="Proteomes" id="UP000316360">
    <property type="component" value="Unassembled WGS sequence"/>
</dbReference>
<evidence type="ECO:0000256" key="15">
    <source>
        <dbReference type="ARBA" id="ARBA00023136"/>
    </source>
</evidence>
<evidence type="ECO:0000313" key="26">
    <source>
        <dbReference type="Proteomes" id="UP000316360"/>
    </source>
</evidence>
<dbReference type="InterPro" id="IPR039528">
    <property type="entry name" value="DPM1-like"/>
</dbReference>
<dbReference type="GO" id="GO:0000271">
    <property type="term" value="P:polysaccharide biosynthetic process"/>
    <property type="evidence" value="ECO:0007669"/>
    <property type="project" value="InterPro"/>
</dbReference>
<dbReference type="PANTHER" id="PTHR43398:SF1">
    <property type="entry name" value="DOLICHOL-PHOSPHATE MANNOSYLTRANSFERASE SUBUNIT 1"/>
    <property type="match status" value="1"/>
</dbReference>
<feature type="transmembrane region" description="Helical" evidence="22">
    <location>
        <begin position="259"/>
        <end position="279"/>
    </location>
</feature>
<evidence type="ECO:0000256" key="2">
    <source>
        <dbReference type="ARBA" id="ARBA00001936"/>
    </source>
</evidence>
<dbReference type="Gene3D" id="3.90.550.10">
    <property type="entry name" value="Spore Coat Polysaccharide Biosynthesis Protein SpsA, Chain A"/>
    <property type="match status" value="1"/>
</dbReference>
<dbReference type="InterPro" id="IPR007267">
    <property type="entry name" value="GtrA_DPMS_TM"/>
</dbReference>
<dbReference type="GO" id="GO:0012505">
    <property type="term" value="C:endomembrane system"/>
    <property type="evidence" value="ECO:0007669"/>
    <property type="project" value="UniProtKB-SubCell"/>
</dbReference>
<evidence type="ECO:0000256" key="19">
    <source>
        <dbReference type="ARBA" id="ARBA00082336"/>
    </source>
</evidence>
<comment type="caution">
    <text evidence="25">The sequence shown here is derived from an EMBL/GenBank/DDBJ whole genome shotgun (WGS) entry which is preliminary data.</text>
</comment>
<evidence type="ECO:0000256" key="20">
    <source>
        <dbReference type="ARBA" id="ARBA00082614"/>
    </source>
</evidence>
<keyword evidence="9" id="KW-0328">Glycosyltransferase</keyword>
<keyword evidence="14 22" id="KW-1133">Transmembrane helix</keyword>
<protein>
    <recommendedName>
        <fullName evidence="18">Dolichol-phosphate mannosyltransferase</fullName>
        <ecNumber evidence="8">2.4.1.83</ecNumber>
    </recommendedName>
    <alternativeName>
        <fullName evidence="20">Dolichol-phosphate mannose synthase</fullName>
    </alternativeName>
    <alternativeName>
        <fullName evidence="19">Dolichyl-phosphate beta-D-mannosyltransferase</fullName>
    </alternativeName>
    <alternativeName>
        <fullName evidence="21">Mannose-P-dolichol synthase</fullName>
    </alternativeName>
</protein>
<evidence type="ECO:0000259" key="23">
    <source>
        <dbReference type="Pfam" id="PF00535"/>
    </source>
</evidence>
<dbReference type="GO" id="GO:0046872">
    <property type="term" value="F:metal ion binding"/>
    <property type="evidence" value="ECO:0007669"/>
    <property type="project" value="UniProtKB-KW"/>
</dbReference>
<reference evidence="25 26" key="1">
    <citation type="submission" date="2019-03" db="EMBL/GenBank/DDBJ databases">
        <title>Metabolic potential of uncultured bacteria and archaea associated with petroleum seepage in deep-sea sediments.</title>
        <authorList>
            <person name="Dong X."/>
            <person name="Hubert C."/>
        </authorList>
    </citation>
    <scope>NUCLEOTIDE SEQUENCE [LARGE SCALE GENOMIC DNA]</scope>
    <source>
        <strain evidence="25">E44_bin7</strain>
    </source>
</reference>
<evidence type="ECO:0000256" key="8">
    <source>
        <dbReference type="ARBA" id="ARBA00012704"/>
    </source>
</evidence>
<evidence type="ECO:0000256" key="16">
    <source>
        <dbReference type="ARBA" id="ARBA00023211"/>
    </source>
</evidence>
<keyword evidence="16" id="KW-0464">Manganese</keyword>
<dbReference type="Pfam" id="PF04138">
    <property type="entry name" value="GtrA_DPMS_TM"/>
    <property type="match status" value="1"/>
</dbReference>
<dbReference type="GO" id="GO:0006488">
    <property type="term" value="P:dolichol-linked oligosaccharide biosynthetic process"/>
    <property type="evidence" value="ECO:0007669"/>
    <property type="project" value="TreeGrafter"/>
</dbReference>
<dbReference type="Pfam" id="PF00535">
    <property type="entry name" value="Glycos_transf_2"/>
    <property type="match status" value="1"/>
</dbReference>
<accession>A0A523S004</accession>
<evidence type="ECO:0000256" key="9">
    <source>
        <dbReference type="ARBA" id="ARBA00022676"/>
    </source>
</evidence>
<dbReference type="GO" id="GO:0016020">
    <property type="term" value="C:membrane"/>
    <property type="evidence" value="ECO:0007669"/>
    <property type="project" value="UniProtKB-SubCell"/>
</dbReference>
<dbReference type="GO" id="GO:0006506">
    <property type="term" value="P:GPI anchor biosynthetic process"/>
    <property type="evidence" value="ECO:0007669"/>
    <property type="project" value="TreeGrafter"/>
</dbReference>
<dbReference type="GO" id="GO:0004582">
    <property type="term" value="F:dolichyl-phosphate beta-D-mannosyltransferase activity"/>
    <property type="evidence" value="ECO:0007669"/>
    <property type="project" value="UniProtKB-EC"/>
</dbReference>
<keyword evidence="15 22" id="KW-0472">Membrane</keyword>
<dbReference type="FunFam" id="3.90.550.10:FF:000119">
    <property type="entry name" value="Dolichol-phosphate mannosyltransferase subunit 1"/>
    <property type="match status" value="1"/>
</dbReference>
<comment type="cofactor">
    <cofactor evidence="1">
        <name>Ca(2+)</name>
        <dbReference type="ChEBI" id="CHEBI:29108"/>
    </cofactor>
</comment>
<dbReference type="PANTHER" id="PTHR43398">
    <property type="entry name" value="DOLICHOL-PHOSPHATE MANNOSYLTRANSFERASE SUBUNIT 1"/>
    <property type="match status" value="1"/>
</dbReference>
<dbReference type="EC" id="2.4.1.83" evidence="8"/>
<comment type="pathway">
    <text evidence="6">Protein modification; protein glycosylation.</text>
</comment>
<dbReference type="AlphaFoldDB" id="A0A523S004"/>
<feature type="domain" description="GtrA/DPMS transmembrane" evidence="24">
    <location>
        <begin position="234"/>
        <end position="351"/>
    </location>
</feature>
<evidence type="ECO:0000256" key="3">
    <source>
        <dbReference type="ARBA" id="ARBA00001946"/>
    </source>
</evidence>
<keyword evidence="12" id="KW-0479">Metal-binding</keyword>
<name>A0A523S004_UNCAE</name>
<evidence type="ECO:0000256" key="6">
    <source>
        <dbReference type="ARBA" id="ARBA00004922"/>
    </source>
</evidence>
<comment type="cofactor">
    <cofactor evidence="2">
        <name>Mn(2+)</name>
        <dbReference type="ChEBI" id="CHEBI:29035"/>
    </cofactor>
</comment>
<evidence type="ECO:0000256" key="1">
    <source>
        <dbReference type="ARBA" id="ARBA00001913"/>
    </source>
</evidence>
<keyword evidence="13" id="KW-0460">Magnesium</keyword>
<keyword evidence="11 22" id="KW-0812">Transmembrane</keyword>
<evidence type="ECO:0000259" key="24">
    <source>
        <dbReference type="Pfam" id="PF04138"/>
    </source>
</evidence>
<evidence type="ECO:0000256" key="14">
    <source>
        <dbReference type="ARBA" id="ARBA00022989"/>
    </source>
</evidence>
<evidence type="ECO:0000256" key="13">
    <source>
        <dbReference type="ARBA" id="ARBA00022842"/>
    </source>
</evidence>
<dbReference type="SUPFAM" id="SSF53448">
    <property type="entry name" value="Nucleotide-diphospho-sugar transferases"/>
    <property type="match status" value="1"/>
</dbReference>
<evidence type="ECO:0000256" key="4">
    <source>
        <dbReference type="ARBA" id="ARBA00004141"/>
    </source>
</evidence>
<feature type="transmembrane region" description="Helical" evidence="22">
    <location>
        <begin position="325"/>
        <end position="343"/>
    </location>
</feature>
<comment type="subcellular location">
    <subcellularLocation>
        <location evidence="5">Endomembrane system</location>
    </subcellularLocation>
    <subcellularLocation>
        <location evidence="4">Membrane</location>
        <topology evidence="4">Multi-pass membrane protein</topology>
    </subcellularLocation>
</comment>
<gene>
    <name evidence="25" type="ORF">E3J84_02990</name>
</gene>
<evidence type="ECO:0000256" key="10">
    <source>
        <dbReference type="ARBA" id="ARBA00022679"/>
    </source>
</evidence>
<evidence type="ECO:0000256" key="7">
    <source>
        <dbReference type="ARBA" id="ARBA00006739"/>
    </source>
</evidence>
<evidence type="ECO:0000256" key="12">
    <source>
        <dbReference type="ARBA" id="ARBA00022723"/>
    </source>
</evidence>
<evidence type="ECO:0000256" key="11">
    <source>
        <dbReference type="ARBA" id="ARBA00022692"/>
    </source>
</evidence>
<evidence type="ECO:0000256" key="18">
    <source>
        <dbReference type="ARBA" id="ARBA00074878"/>
    </source>
</evidence>
<feature type="transmembrane region" description="Helical" evidence="22">
    <location>
        <begin position="300"/>
        <end position="319"/>
    </location>
</feature>
<dbReference type="InterPro" id="IPR029044">
    <property type="entry name" value="Nucleotide-diphossugar_trans"/>
</dbReference>
<keyword evidence="10 25" id="KW-0808">Transferase</keyword>
<evidence type="ECO:0000256" key="21">
    <source>
        <dbReference type="ARBA" id="ARBA00083744"/>
    </source>
</evidence>
<feature type="domain" description="Glycosyltransferase 2-like" evidence="23">
    <location>
        <begin position="9"/>
        <end position="169"/>
    </location>
</feature>
<dbReference type="CDD" id="cd06442">
    <property type="entry name" value="DPM1_like"/>
    <property type="match status" value="1"/>
</dbReference>
<evidence type="ECO:0000313" key="25">
    <source>
        <dbReference type="EMBL" id="TET11355.1"/>
    </source>
</evidence>
<evidence type="ECO:0000256" key="22">
    <source>
        <dbReference type="SAM" id="Phobius"/>
    </source>
</evidence>
<feature type="transmembrane region" description="Helical" evidence="22">
    <location>
        <begin position="235"/>
        <end position="253"/>
    </location>
</feature>
<sequence length="357" mass="40167">MRPKDLQVSIVIPTYNEAANIGLLVKKIHKSLKANYEIVIVDDSSPDGTGKIAENLSRGFPLRVIHRKGKLGLGSAVLAGFEVARGEVLGVMDADLQHPPDIVPELVKIVNQGADIAIGSRYVPNGGFQNFASIRKLASKLATLAARPLVRVKDPMSGFFFLRRKVVEDVALEPRGYKILLEILVKGKYKEVVEIPYLFADRKLGQSKLDSKVALSFLQHLVVLYFSKTKRFRKFCIVGLTGIFVNMFFLWLLAEVFGLFYLVAGFIAVELSIINNFTWNNIWTFKEAKDPSHVLIKLGKFNLVSLSALVVNMSVLYSFTQFLHIYYLISNLFGIGAAFLWNYTMNARWTWRETQEG</sequence>
<organism evidence="25 26">
    <name type="scientific">Aerophobetes bacterium</name>
    <dbReference type="NCBI Taxonomy" id="2030807"/>
    <lineage>
        <taxon>Bacteria</taxon>
        <taxon>Candidatus Aerophobota</taxon>
    </lineage>
</organism>